<feature type="non-terminal residue" evidence="2">
    <location>
        <position position="1"/>
    </location>
</feature>
<proteinExistence type="predicted"/>
<keyword evidence="3" id="KW-1185">Reference proteome</keyword>
<feature type="region of interest" description="Disordered" evidence="1">
    <location>
        <begin position="1"/>
        <end position="41"/>
    </location>
</feature>
<dbReference type="AlphaFoldDB" id="A0A7T8QRT8"/>
<gene>
    <name evidence="2" type="ORF">FKW44_005220</name>
</gene>
<protein>
    <submittedName>
        <fullName evidence="2">Uncharacterized protein</fullName>
    </submittedName>
</protein>
<name>A0A7T8QRT8_CALRO</name>
<dbReference type="GO" id="GO:0005261">
    <property type="term" value="F:monoatomic cation channel activity"/>
    <property type="evidence" value="ECO:0007669"/>
    <property type="project" value="TreeGrafter"/>
</dbReference>
<dbReference type="Proteomes" id="UP000595437">
    <property type="component" value="Chromosome 3"/>
</dbReference>
<dbReference type="PANTHER" id="PTHR31781:SF1">
    <property type="entry name" value="PROTEIN UNC-80 HOMOLOG"/>
    <property type="match status" value="1"/>
</dbReference>
<accession>A0A7T8QRT8</accession>
<dbReference type="PANTHER" id="PTHR31781">
    <property type="entry name" value="UNC80"/>
    <property type="match status" value="1"/>
</dbReference>
<evidence type="ECO:0000313" key="2">
    <source>
        <dbReference type="EMBL" id="QQP52923.1"/>
    </source>
</evidence>
<reference evidence="3" key="1">
    <citation type="submission" date="2021-01" db="EMBL/GenBank/DDBJ databases">
        <title>Caligus Genome Assembly.</title>
        <authorList>
            <person name="Gallardo-Escarate C."/>
        </authorList>
    </citation>
    <scope>NUCLEOTIDE SEQUENCE [LARGE SCALE GENOMIC DNA]</scope>
</reference>
<dbReference type="GO" id="GO:0034703">
    <property type="term" value="C:cation channel complex"/>
    <property type="evidence" value="ECO:0007669"/>
    <property type="project" value="TreeGrafter"/>
</dbReference>
<feature type="compositionally biased region" description="Low complexity" evidence="1">
    <location>
        <begin position="1"/>
        <end position="17"/>
    </location>
</feature>
<dbReference type="GO" id="GO:0055080">
    <property type="term" value="P:monoatomic cation homeostasis"/>
    <property type="evidence" value="ECO:0007669"/>
    <property type="project" value="TreeGrafter"/>
</dbReference>
<dbReference type="OrthoDB" id="5584001at2759"/>
<organism evidence="2 3">
    <name type="scientific">Caligus rogercresseyi</name>
    <name type="common">Sea louse</name>
    <dbReference type="NCBI Taxonomy" id="217165"/>
    <lineage>
        <taxon>Eukaryota</taxon>
        <taxon>Metazoa</taxon>
        <taxon>Ecdysozoa</taxon>
        <taxon>Arthropoda</taxon>
        <taxon>Crustacea</taxon>
        <taxon>Multicrustacea</taxon>
        <taxon>Hexanauplia</taxon>
        <taxon>Copepoda</taxon>
        <taxon>Siphonostomatoida</taxon>
        <taxon>Caligidae</taxon>
        <taxon>Caligus</taxon>
    </lineage>
</organism>
<sequence>AKSTESSKSSEQGSGQTRPLSKGSPSGNKADAKKKEADDESALASYFDIGVLRCLYVSYWSEEGVYWALTYFQKK</sequence>
<dbReference type="GO" id="GO:0030424">
    <property type="term" value="C:axon"/>
    <property type="evidence" value="ECO:0007669"/>
    <property type="project" value="TreeGrafter"/>
</dbReference>
<evidence type="ECO:0000256" key="1">
    <source>
        <dbReference type="SAM" id="MobiDB-lite"/>
    </source>
</evidence>
<dbReference type="EMBL" id="CP045892">
    <property type="protein sequence ID" value="QQP52923.1"/>
    <property type="molecule type" value="Genomic_DNA"/>
</dbReference>
<evidence type="ECO:0000313" key="3">
    <source>
        <dbReference type="Proteomes" id="UP000595437"/>
    </source>
</evidence>